<gene>
    <name evidence="4" type="ORF">ACA1_097410</name>
</gene>
<dbReference type="Pfam" id="PF03633">
    <property type="entry name" value="Glyco_hydro_65C"/>
    <property type="match status" value="1"/>
</dbReference>
<evidence type="ECO:0000313" key="5">
    <source>
        <dbReference type="Proteomes" id="UP000011083"/>
    </source>
</evidence>
<evidence type="ECO:0000313" key="4">
    <source>
        <dbReference type="EMBL" id="ELR13057.1"/>
    </source>
</evidence>
<protein>
    <submittedName>
        <fullName evidence="4">Glucosyl hydrolase family protein</fullName>
    </submittedName>
</protein>
<keyword evidence="5" id="KW-1185">Reference proteome</keyword>
<dbReference type="EMBL" id="KB008103">
    <property type="protein sequence ID" value="ELR13057.1"/>
    <property type="molecule type" value="Genomic_DNA"/>
</dbReference>
<dbReference type="PANTHER" id="PTHR11051">
    <property type="entry name" value="GLYCOSYL HYDROLASE-RELATED"/>
    <property type="match status" value="1"/>
</dbReference>
<dbReference type="Proteomes" id="UP000011083">
    <property type="component" value="Unassembled WGS sequence"/>
</dbReference>
<dbReference type="GeneID" id="14913499"/>
<dbReference type="Gene3D" id="2.60.420.10">
    <property type="entry name" value="Maltose phosphorylase, domain 3"/>
    <property type="match status" value="1"/>
</dbReference>
<dbReference type="InterPro" id="IPR008928">
    <property type="entry name" value="6-hairpin_glycosidase_sf"/>
</dbReference>
<dbReference type="AlphaFoldDB" id="L8GJ70"/>
<evidence type="ECO:0000256" key="1">
    <source>
        <dbReference type="ARBA" id="ARBA00006768"/>
    </source>
</evidence>
<dbReference type="Gene3D" id="1.50.10.10">
    <property type="match status" value="1"/>
</dbReference>
<dbReference type="GO" id="GO:0004553">
    <property type="term" value="F:hydrolase activity, hydrolyzing O-glycosyl compounds"/>
    <property type="evidence" value="ECO:0007669"/>
    <property type="project" value="TreeGrafter"/>
</dbReference>
<dbReference type="PANTHER" id="PTHR11051:SF8">
    <property type="entry name" value="PROTEIN-GLUCOSYLGALACTOSYLHYDROXYLYSINE GLUCOSIDASE"/>
    <property type="match status" value="1"/>
</dbReference>
<sequence length="644" mass="74953">MTQIYSVDIEQGCVIQVEKLVSLYCSKDRGVGNVADSAIDDIQRHHMKRYYNIFSLHQKIWSEIWRRVDVDIELTPEEASPTLKREHLEAVKKEERELRVLNGSEEDPSSEEFFRATTAKEKMERVEHLPLTKYSDIAKATNEEDLLAAASRHLQLVLRFNMFHLTQTVSFNTIGLDTSIPARGLHGESYRGHIFWDELFVFPSYNLRLPEVTRTLLLYRFYRLDAARDRAKQLGYFGACYPWQSSSTGKEETQEVHYNPMNKTWGPDYSSNQLHVNIAVFYNIWDYYNVTGDRSFIALYGAEMMLEIARFWGLKAIYNEKTDRYDIDGVMGPDEFHEKYPDTDKAGLKNNAYTNVMVAWLLDKALLVLNQLLPEARRQEMMSRLHLSKLELDRWEHITFRMAVPFLTETPGIIAQFEGWEQLLDLNWDAYRKKYGTINRMDRILKSEGDSPDRYKLAKQADTCMLFYLLPEQELLRILAQLGYPFTRELIHKNITYYLKHTSHGSTLSYVVFAHILHKFDSKKAWKFYRTFVMSDIGDTQGGTTSEGIHVVPLAASINMLLMQFCGIDTSYNAIRIDPHLTKVISRLAFRFSYQHQWIRVKLYDSVLTVAVDGDSGSEDKVPIIIRDTLHFLLPGSKMQFHLP</sequence>
<dbReference type="KEGG" id="acan:ACA1_097410"/>
<dbReference type="Pfam" id="PF03632">
    <property type="entry name" value="Glyco_hydro_65m"/>
    <property type="match status" value="1"/>
</dbReference>
<dbReference type="GO" id="GO:0005975">
    <property type="term" value="P:carbohydrate metabolic process"/>
    <property type="evidence" value="ECO:0007669"/>
    <property type="project" value="InterPro"/>
</dbReference>
<proteinExistence type="inferred from homology"/>
<dbReference type="OrthoDB" id="200349at2759"/>
<keyword evidence="4" id="KW-0378">Hydrolase</keyword>
<evidence type="ECO:0000259" key="3">
    <source>
        <dbReference type="Pfam" id="PF03633"/>
    </source>
</evidence>
<organism evidence="4 5">
    <name type="scientific">Acanthamoeba castellanii (strain ATCC 30010 / Neff)</name>
    <dbReference type="NCBI Taxonomy" id="1257118"/>
    <lineage>
        <taxon>Eukaryota</taxon>
        <taxon>Amoebozoa</taxon>
        <taxon>Discosea</taxon>
        <taxon>Longamoebia</taxon>
        <taxon>Centramoebida</taxon>
        <taxon>Acanthamoebidae</taxon>
        <taxon>Acanthamoeba</taxon>
    </lineage>
</organism>
<dbReference type="InterPro" id="IPR005194">
    <property type="entry name" value="Glyco_hydro_65_C"/>
</dbReference>
<dbReference type="STRING" id="1257118.L8GJ70"/>
<feature type="domain" description="Glycoside hydrolase family 65 central catalytic" evidence="2">
    <location>
        <begin position="159"/>
        <end position="558"/>
    </location>
</feature>
<dbReference type="VEuPathDB" id="AmoebaDB:ACA1_097410"/>
<reference evidence="4 5" key="1">
    <citation type="journal article" date="2013" name="Genome Biol.">
        <title>Genome of Acanthamoeba castellanii highlights extensive lateral gene transfer and early evolution of tyrosine kinase signaling.</title>
        <authorList>
            <person name="Clarke M."/>
            <person name="Lohan A.J."/>
            <person name="Liu B."/>
            <person name="Lagkouvardos I."/>
            <person name="Roy S."/>
            <person name="Zafar N."/>
            <person name="Bertelli C."/>
            <person name="Schilde C."/>
            <person name="Kianianmomeni A."/>
            <person name="Burglin T.R."/>
            <person name="Frech C."/>
            <person name="Turcotte B."/>
            <person name="Kopec K.O."/>
            <person name="Synnott J.M."/>
            <person name="Choo C."/>
            <person name="Paponov I."/>
            <person name="Finkler A."/>
            <person name="Soon Heng Tan C."/>
            <person name="Hutchins A.P."/>
            <person name="Weinmeier T."/>
            <person name="Rattei T."/>
            <person name="Chu J.S."/>
            <person name="Gimenez G."/>
            <person name="Irimia M."/>
            <person name="Rigden D.J."/>
            <person name="Fitzpatrick D.A."/>
            <person name="Lorenzo-Morales J."/>
            <person name="Bateman A."/>
            <person name="Chiu C.H."/>
            <person name="Tang P."/>
            <person name="Hegemann P."/>
            <person name="Fromm H."/>
            <person name="Raoult D."/>
            <person name="Greub G."/>
            <person name="Miranda-Saavedra D."/>
            <person name="Chen N."/>
            <person name="Nash P."/>
            <person name="Ginger M.L."/>
            <person name="Horn M."/>
            <person name="Schaap P."/>
            <person name="Caler L."/>
            <person name="Loftus B."/>
        </authorList>
    </citation>
    <scope>NUCLEOTIDE SEQUENCE [LARGE SCALE GENOMIC DNA]</scope>
    <source>
        <strain evidence="4 5">Neff</strain>
    </source>
</reference>
<evidence type="ECO:0000259" key="2">
    <source>
        <dbReference type="Pfam" id="PF03632"/>
    </source>
</evidence>
<dbReference type="RefSeq" id="XP_004335070.1">
    <property type="nucleotide sequence ID" value="XM_004335022.1"/>
</dbReference>
<dbReference type="InterPro" id="IPR005195">
    <property type="entry name" value="Glyco_hydro_65_M"/>
</dbReference>
<dbReference type="InterPro" id="IPR012341">
    <property type="entry name" value="6hp_glycosidase-like_sf"/>
</dbReference>
<comment type="similarity">
    <text evidence="1">Belongs to the glycosyl hydrolase 65 family.</text>
</comment>
<dbReference type="SUPFAM" id="SSF48208">
    <property type="entry name" value="Six-hairpin glycosidases"/>
    <property type="match status" value="1"/>
</dbReference>
<name>L8GJ70_ACACF</name>
<accession>L8GJ70</accession>
<feature type="domain" description="Glycoside hydrolase family 65 C-terminal" evidence="3">
    <location>
        <begin position="573"/>
        <end position="628"/>
    </location>
</feature>